<dbReference type="PANTHER" id="PTHR24248">
    <property type="entry name" value="ADRENERGIC RECEPTOR-RELATED G-PROTEIN COUPLED RECEPTOR"/>
    <property type="match status" value="1"/>
</dbReference>
<dbReference type="SUPFAM" id="SSF81321">
    <property type="entry name" value="Family A G protein-coupled receptor-like"/>
    <property type="match status" value="1"/>
</dbReference>
<feature type="non-terminal residue" evidence="12">
    <location>
        <position position="91"/>
    </location>
</feature>
<evidence type="ECO:0000256" key="8">
    <source>
        <dbReference type="ARBA" id="ARBA00023224"/>
    </source>
</evidence>
<keyword evidence="4 9" id="KW-1133">Transmembrane helix</keyword>
<dbReference type="EMBL" id="CAJOBJ010333212">
    <property type="protein sequence ID" value="CAF5185580.1"/>
    <property type="molecule type" value="Genomic_DNA"/>
</dbReference>
<evidence type="ECO:0000313" key="14">
    <source>
        <dbReference type="Proteomes" id="UP000681720"/>
    </source>
</evidence>
<comment type="caution">
    <text evidence="12">The sequence shown here is derived from an EMBL/GenBank/DDBJ whole genome shotgun (WGS) entry which is preliminary data.</text>
</comment>
<accession>A0A8S3HPR1</accession>
<dbReference type="GO" id="GO:0007204">
    <property type="term" value="P:positive regulation of cytosolic calcium ion concentration"/>
    <property type="evidence" value="ECO:0007669"/>
    <property type="project" value="TreeGrafter"/>
</dbReference>
<dbReference type="Proteomes" id="UP000676336">
    <property type="component" value="Unassembled WGS sequence"/>
</dbReference>
<feature type="transmembrane region" description="Helical" evidence="9">
    <location>
        <begin position="40"/>
        <end position="73"/>
    </location>
</feature>
<evidence type="ECO:0000256" key="1">
    <source>
        <dbReference type="ARBA" id="ARBA00004651"/>
    </source>
</evidence>
<organism evidence="12 14">
    <name type="scientific">Rotaria magnacalcarata</name>
    <dbReference type="NCBI Taxonomy" id="392030"/>
    <lineage>
        <taxon>Eukaryota</taxon>
        <taxon>Metazoa</taxon>
        <taxon>Spiralia</taxon>
        <taxon>Gnathifera</taxon>
        <taxon>Rotifera</taxon>
        <taxon>Eurotatoria</taxon>
        <taxon>Bdelloidea</taxon>
        <taxon>Philodinida</taxon>
        <taxon>Philodinidae</taxon>
        <taxon>Rotaria</taxon>
    </lineage>
</organism>
<keyword evidence="5" id="KW-0297">G-protein coupled receptor</keyword>
<reference evidence="12" key="1">
    <citation type="submission" date="2021-02" db="EMBL/GenBank/DDBJ databases">
        <authorList>
            <person name="Nowell W R."/>
        </authorList>
    </citation>
    <scope>NUCLEOTIDE SEQUENCE</scope>
</reference>
<keyword evidence="3 9" id="KW-0812">Transmembrane</keyword>
<dbReference type="PRINTS" id="PR00237">
    <property type="entry name" value="GPCRRHODOPSN"/>
</dbReference>
<comment type="subcellular location">
    <subcellularLocation>
        <location evidence="1">Cell membrane</location>
        <topology evidence="1">Multi-pass membrane protein</topology>
    </subcellularLocation>
</comment>
<dbReference type="Gene3D" id="1.20.1070.10">
    <property type="entry name" value="Rhodopsin 7-helix transmembrane proteins"/>
    <property type="match status" value="1"/>
</dbReference>
<proteinExistence type="predicted"/>
<name>A0A8S3HPR1_9BILA</name>
<dbReference type="Proteomes" id="UP000681967">
    <property type="component" value="Unassembled WGS sequence"/>
</dbReference>
<dbReference type="GO" id="GO:0007267">
    <property type="term" value="P:cell-cell signaling"/>
    <property type="evidence" value="ECO:0007669"/>
    <property type="project" value="TreeGrafter"/>
</dbReference>
<dbReference type="PROSITE" id="PS50262">
    <property type="entry name" value="G_PROTEIN_RECEP_F1_2"/>
    <property type="match status" value="1"/>
</dbReference>
<evidence type="ECO:0000256" key="2">
    <source>
        <dbReference type="ARBA" id="ARBA00022475"/>
    </source>
</evidence>
<dbReference type="PANTHER" id="PTHR24248:SF72">
    <property type="entry name" value="G-PROTEIN COUPLED RECEPTORS FAMILY 1 PROFILE DOMAIN-CONTAINING PROTEIN"/>
    <property type="match status" value="1"/>
</dbReference>
<keyword evidence="2" id="KW-1003">Cell membrane</keyword>
<evidence type="ECO:0000256" key="6">
    <source>
        <dbReference type="ARBA" id="ARBA00023136"/>
    </source>
</evidence>
<keyword evidence="6 9" id="KW-0472">Membrane</keyword>
<evidence type="ECO:0000313" key="11">
    <source>
        <dbReference type="EMBL" id="CAF5118736.1"/>
    </source>
</evidence>
<evidence type="ECO:0000256" key="7">
    <source>
        <dbReference type="ARBA" id="ARBA00023170"/>
    </source>
</evidence>
<evidence type="ECO:0000313" key="12">
    <source>
        <dbReference type="EMBL" id="CAF5185580.1"/>
    </source>
</evidence>
<evidence type="ECO:0000256" key="4">
    <source>
        <dbReference type="ARBA" id="ARBA00022989"/>
    </source>
</evidence>
<dbReference type="InterPro" id="IPR000276">
    <property type="entry name" value="GPCR_Rhodpsn"/>
</dbReference>
<gene>
    <name evidence="11" type="ORF">BYL167_LOCUS66750</name>
    <name evidence="12" type="ORF">GIL414_LOCUS70902</name>
    <name evidence="13" type="ORF">SMN809_LOCUS74669</name>
</gene>
<protein>
    <recommendedName>
        <fullName evidence="10">G-protein coupled receptors family 1 profile domain-containing protein</fullName>
    </recommendedName>
</protein>
<dbReference type="EMBL" id="CAJOBH010243961">
    <property type="protein sequence ID" value="CAF5118736.1"/>
    <property type="molecule type" value="Genomic_DNA"/>
</dbReference>
<dbReference type="GO" id="GO:0043410">
    <property type="term" value="P:positive regulation of MAPK cascade"/>
    <property type="evidence" value="ECO:0007669"/>
    <property type="project" value="TreeGrafter"/>
</dbReference>
<feature type="non-terminal residue" evidence="12">
    <location>
        <position position="1"/>
    </location>
</feature>
<dbReference type="AlphaFoldDB" id="A0A8S3HPR1"/>
<dbReference type="Proteomes" id="UP000681720">
    <property type="component" value="Unassembled WGS sequence"/>
</dbReference>
<dbReference type="GO" id="GO:0071880">
    <property type="term" value="P:adenylate cyclase-activating adrenergic receptor signaling pathway"/>
    <property type="evidence" value="ECO:0007669"/>
    <property type="project" value="TreeGrafter"/>
</dbReference>
<evidence type="ECO:0000313" key="13">
    <source>
        <dbReference type="EMBL" id="CAF5197991.1"/>
    </source>
</evidence>
<sequence>MQVLYQIHPSVTSTINNYSNQTLLSSIHDININEQTRPLVLAILIAICLSIIILLTILGNILVLIAICIDFALRSPTHLLMGNLACADLLL</sequence>
<keyword evidence="8" id="KW-0807">Transducer</keyword>
<evidence type="ECO:0000259" key="10">
    <source>
        <dbReference type="PROSITE" id="PS50262"/>
    </source>
</evidence>
<dbReference type="GO" id="GO:0004937">
    <property type="term" value="F:alpha1-adrenergic receptor activity"/>
    <property type="evidence" value="ECO:0007669"/>
    <property type="project" value="TreeGrafter"/>
</dbReference>
<feature type="domain" description="G-protein coupled receptors family 1 profile" evidence="10">
    <location>
        <begin position="59"/>
        <end position="91"/>
    </location>
</feature>
<evidence type="ECO:0000256" key="5">
    <source>
        <dbReference type="ARBA" id="ARBA00023040"/>
    </source>
</evidence>
<dbReference type="GO" id="GO:0005886">
    <property type="term" value="C:plasma membrane"/>
    <property type="evidence" value="ECO:0007669"/>
    <property type="project" value="UniProtKB-SubCell"/>
</dbReference>
<evidence type="ECO:0000256" key="3">
    <source>
        <dbReference type="ARBA" id="ARBA00022692"/>
    </source>
</evidence>
<dbReference type="InterPro" id="IPR017452">
    <property type="entry name" value="GPCR_Rhodpsn_7TM"/>
</dbReference>
<dbReference type="EMBL" id="CAJOBI010330673">
    <property type="protein sequence ID" value="CAF5197991.1"/>
    <property type="molecule type" value="Genomic_DNA"/>
</dbReference>
<keyword evidence="7" id="KW-0675">Receptor</keyword>
<dbReference type="GO" id="GO:0007200">
    <property type="term" value="P:phospholipase C-activating G protein-coupled receptor signaling pathway"/>
    <property type="evidence" value="ECO:0007669"/>
    <property type="project" value="TreeGrafter"/>
</dbReference>
<evidence type="ECO:0000256" key="9">
    <source>
        <dbReference type="SAM" id="Phobius"/>
    </source>
</evidence>